<keyword evidence="3" id="KW-1185">Reference proteome</keyword>
<evidence type="ECO:0000256" key="1">
    <source>
        <dbReference type="SAM" id="SignalP"/>
    </source>
</evidence>
<organism evidence="2 3">
    <name type="scientific">Yoonia sediminilitoris</name>
    <dbReference type="NCBI Taxonomy" id="1286148"/>
    <lineage>
        <taxon>Bacteria</taxon>
        <taxon>Pseudomonadati</taxon>
        <taxon>Pseudomonadota</taxon>
        <taxon>Alphaproteobacteria</taxon>
        <taxon>Rhodobacterales</taxon>
        <taxon>Paracoccaceae</taxon>
        <taxon>Yoonia</taxon>
    </lineage>
</organism>
<dbReference type="Proteomes" id="UP000244523">
    <property type="component" value="Unassembled WGS sequence"/>
</dbReference>
<evidence type="ECO:0000313" key="3">
    <source>
        <dbReference type="Proteomes" id="UP000244523"/>
    </source>
</evidence>
<dbReference type="AlphaFoldDB" id="A0A2T6KQF4"/>
<reference evidence="2 3" key="1">
    <citation type="submission" date="2018-04" db="EMBL/GenBank/DDBJ databases">
        <title>Genomic Encyclopedia of Archaeal and Bacterial Type Strains, Phase II (KMG-II): from individual species to whole genera.</title>
        <authorList>
            <person name="Goeker M."/>
        </authorList>
    </citation>
    <scope>NUCLEOTIDE SEQUENCE [LARGE SCALE GENOMIC DNA]</scope>
    <source>
        <strain evidence="2 3">DSM 29955</strain>
    </source>
</reference>
<evidence type="ECO:0000313" key="2">
    <source>
        <dbReference type="EMBL" id="PUB18786.1"/>
    </source>
</evidence>
<gene>
    <name evidence="2" type="ORF">C8N45_101373</name>
</gene>
<comment type="caution">
    <text evidence="2">The sequence shown here is derived from an EMBL/GenBank/DDBJ whole genome shotgun (WGS) entry which is preliminary data.</text>
</comment>
<sequence length="80" mass="8180">MPRLTLRSMATLTIVSFALPANAYSTEPAYAVTDAKVTATHTVTLTGVCVPRLPQTLAALLALPPADGQKTAPVLACASG</sequence>
<feature type="chain" id="PRO_5015786515" evidence="1">
    <location>
        <begin position="24"/>
        <end position="80"/>
    </location>
</feature>
<feature type="signal peptide" evidence="1">
    <location>
        <begin position="1"/>
        <end position="23"/>
    </location>
</feature>
<proteinExistence type="predicted"/>
<dbReference type="EMBL" id="QBUD01000001">
    <property type="protein sequence ID" value="PUB18786.1"/>
    <property type="molecule type" value="Genomic_DNA"/>
</dbReference>
<name>A0A2T6KQF4_9RHOB</name>
<protein>
    <submittedName>
        <fullName evidence="2">Uncharacterized protein</fullName>
    </submittedName>
</protein>
<dbReference type="RefSeq" id="WP_133175918.1">
    <property type="nucleotide sequence ID" value="NZ_QBUD01000001.1"/>
</dbReference>
<accession>A0A2T6KQF4</accession>
<keyword evidence="1" id="KW-0732">Signal</keyword>